<comment type="cofactor">
    <cofactor evidence="2">
        <name>Mg(2+)</name>
        <dbReference type="ChEBI" id="CHEBI:18420"/>
    </cofactor>
</comment>
<dbReference type="EC" id="6.5.1.3" evidence="3"/>
<dbReference type="RefSeq" id="XP_031419697.1">
    <property type="nucleotide sequence ID" value="XM_031563837.1"/>
</dbReference>
<keyword evidence="4" id="KW-0436">Ligase</keyword>
<evidence type="ECO:0000256" key="8">
    <source>
        <dbReference type="ARBA" id="ARBA00034038"/>
    </source>
</evidence>
<dbReference type="GO" id="GO:0005524">
    <property type="term" value="F:ATP binding"/>
    <property type="evidence" value="ECO:0007669"/>
    <property type="project" value="UniProtKB-KW"/>
</dbReference>
<proteinExistence type="predicted"/>
<evidence type="ECO:0000256" key="5">
    <source>
        <dbReference type="ARBA" id="ARBA00022741"/>
    </source>
</evidence>
<dbReference type="Proteomes" id="UP000515152">
    <property type="component" value="Chromosome 3"/>
</dbReference>
<dbReference type="AlphaFoldDB" id="A0A6P8F971"/>
<evidence type="ECO:0000256" key="4">
    <source>
        <dbReference type="ARBA" id="ARBA00022598"/>
    </source>
</evidence>
<reference evidence="13" key="1">
    <citation type="submission" date="2025-08" db="UniProtKB">
        <authorList>
            <consortium name="RefSeq"/>
        </authorList>
    </citation>
    <scope>IDENTIFICATION</scope>
</reference>
<dbReference type="OrthoDB" id="6021187at2759"/>
<organism evidence="12 13">
    <name type="scientific">Clupea harengus</name>
    <name type="common">Atlantic herring</name>
    <dbReference type="NCBI Taxonomy" id="7950"/>
    <lineage>
        <taxon>Eukaryota</taxon>
        <taxon>Metazoa</taxon>
        <taxon>Chordata</taxon>
        <taxon>Craniata</taxon>
        <taxon>Vertebrata</taxon>
        <taxon>Euteleostomi</taxon>
        <taxon>Actinopterygii</taxon>
        <taxon>Neopterygii</taxon>
        <taxon>Teleostei</taxon>
        <taxon>Clupei</taxon>
        <taxon>Clupeiformes</taxon>
        <taxon>Clupeoidei</taxon>
        <taxon>Clupeidae</taxon>
        <taxon>Clupea</taxon>
    </lineage>
</organism>
<dbReference type="GO" id="GO:0000302">
    <property type="term" value="P:response to reactive oxygen species"/>
    <property type="evidence" value="ECO:0007669"/>
    <property type="project" value="InterPro"/>
</dbReference>
<evidence type="ECO:0000256" key="9">
    <source>
        <dbReference type="ARBA" id="ARBA00035168"/>
    </source>
</evidence>
<evidence type="ECO:0000256" key="6">
    <source>
        <dbReference type="ARBA" id="ARBA00022800"/>
    </source>
</evidence>
<dbReference type="CTD" id="91298"/>
<evidence type="ECO:0000256" key="3">
    <source>
        <dbReference type="ARBA" id="ARBA00012724"/>
    </source>
</evidence>
<dbReference type="InterPro" id="IPR041211">
    <property type="entry name" value="RLIG1"/>
</dbReference>
<dbReference type="PANTHER" id="PTHR31219:SF2">
    <property type="entry name" value="RNA LIGASE 1"/>
    <property type="match status" value="1"/>
</dbReference>
<accession>A0A6P8F971</accession>
<dbReference type="KEGG" id="char:105900907"/>
<evidence type="ECO:0000313" key="13">
    <source>
        <dbReference type="RefSeq" id="XP_031419697.1"/>
    </source>
</evidence>
<dbReference type="Pfam" id="PF17720">
    <property type="entry name" value="RLIG1"/>
    <property type="match status" value="1"/>
</dbReference>
<evidence type="ECO:0000256" key="1">
    <source>
        <dbReference type="ARBA" id="ARBA00001936"/>
    </source>
</evidence>
<comment type="function">
    <text evidence="11">Functions as an RNA ligase, in vitro. The ligation reaction entails three nucleotidyl transfer steps. In the first step, the RNA ligase reacts with ATP in the absence of nucleic acid to form a covalent ligase-AMP intermediate and release pyrophosphate. In step 2, the ligase-AMP binds to the nucleic acid and transfers the adenylate to the 5'-PO4 terminus to form an adenylylated intermediate. In step 3, the RNA ligase directs the attack of the 3'-OH on the 5'-phosphoanhydride linkage, resulting in a repaired 3'-5' phosphodiester and release of AMP. Exhibits selectivity for single-stranded RNA substrates and may not have nick-sealing activity on double-stranded DNA-RNA hybrids. May play a role in maintaining RNA integrity under stress conditions, for example in response to reactive oxygen species (ROS).</text>
</comment>
<dbReference type="PANTHER" id="PTHR31219">
    <property type="entry name" value="CHROMOSOME 28 C12ORF29 HOMOLOG"/>
    <property type="match status" value="1"/>
</dbReference>
<dbReference type="GO" id="GO:0042245">
    <property type="term" value="P:RNA repair"/>
    <property type="evidence" value="ECO:0007669"/>
    <property type="project" value="UniProtKB-KW"/>
</dbReference>
<dbReference type="GO" id="GO:0003972">
    <property type="term" value="F:RNA ligase (ATP) activity"/>
    <property type="evidence" value="ECO:0007669"/>
    <property type="project" value="UniProtKB-EC"/>
</dbReference>
<dbReference type="GeneID" id="105900907"/>
<sequence length="355" mass="40258">MGDESDESRQTLTTAVNEFESQRLIMQRLGTVQQKLPCVFMTEVQDVPSGKHEAQPFRVVATEHLNPSALDSHIHSALATEKLDGTCCYVSAYKGQPHLWARLDRKPNKQAYKRFRRFQSSQKSCTGFTWNPQEDLKAVPDDWVAAQRVQHLDGHPIPDEHGHIPGWVPVEKTNKQYCWHSSVVDHETGLALLLRPLRHDDEDEDEDMLEITCVPLSQLQEQTLELIGTNINGNPYGMGSKKHPVHCLVAHGTLPIRDAPPVSHLHLLTWLRESDHGKVEGIVWHCSDGALFKLHRHHLNLTWPNGKTSLNTRPVVIHVDWHGDPLEDSCRSAFSAFSNLNGQTFRCVEDITFEN</sequence>
<name>A0A6P8F971_CLUHA</name>
<protein>
    <recommendedName>
        <fullName evidence="9">RNA ligase 1</fullName>
        <ecNumber evidence="3">6.5.1.3</ecNumber>
    </recommendedName>
    <alternativeName>
        <fullName evidence="10">RNA ligase</fullName>
    </alternativeName>
</protein>
<evidence type="ECO:0000256" key="2">
    <source>
        <dbReference type="ARBA" id="ARBA00001946"/>
    </source>
</evidence>
<gene>
    <name evidence="13" type="primary">c3h12orf29</name>
</gene>
<keyword evidence="5" id="KW-0547">Nucleotide-binding</keyword>
<keyword evidence="7" id="KW-0067">ATP-binding</keyword>
<comment type="catalytic activity">
    <reaction evidence="8">
        <text>ATP + (ribonucleotide)n-3'-hydroxyl + 5'-phospho-(ribonucleotide)m = (ribonucleotide)n+m + AMP + diphosphate.</text>
        <dbReference type="EC" id="6.5.1.3"/>
    </reaction>
</comment>
<evidence type="ECO:0000313" key="12">
    <source>
        <dbReference type="Proteomes" id="UP000515152"/>
    </source>
</evidence>
<keyword evidence="6" id="KW-0692">RNA repair</keyword>
<evidence type="ECO:0000256" key="11">
    <source>
        <dbReference type="ARBA" id="ARBA00045151"/>
    </source>
</evidence>
<keyword evidence="12" id="KW-1185">Reference proteome</keyword>
<evidence type="ECO:0000256" key="7">
    <source>
        <dbReference type="ARBA" id="ARBA00022840"/>
    </source>
</evidence>
<evidence type="ECO:0000256" key="10">
    <source>
        <dbReference type="ARBA" id="ARBA00035432"/>
    </source>
</evidence>
<comment type="cofactor">
    <cofactor evidence="1">
        <name>Mn(2+)</name>
        <dbReference type="ChEBI" id="CHEBI:29035"/>
    </cofactor>
</comment>